<dbReference type="WBParaSite" id="scaffold3250_cov209.g6284">
    <property type="protein sequence ID" value="scaffold3250_cov209.g6284"/>
    <property type="gene ID" value="scaffold3250_cov209.g6284"/>
</dbReference>
<sequence length="286" mass="32579">MHNNSIGTHDGKFHCDEVFACYMLKKLPNFADYQIVRSRDPAILEKCEIVVDVGGVYDHRTKRYDHHQRDFNDTMKTLTGLDFETKLSSAGLIYAHYGKQLIAHLTGIQGEDNPDLLRLYERLYKTFVESVDAIDNGIDQYEGTPKYQLASTLNSRIQNCNPAWNDPNPDPEKGFCRAKEIVGEEFEEKLEHFFELEKEMELEKENISLVVYNDTSGKWRVQAIPVSEMSGFENRVKIPWMGFRDQELEEKSGIPGAGFVHMTGFIGGAKTKEGVLAMAIKTIEQG</sequence>
<organism evidence="2 3">
    <name type="scientific">Meloidogyne javanica</name>
    <name type="common">Root-knot nematode worm</name>
    <dbReference type="NCBI Taxonomy" id="6303"/>
    <lineage>
        <taxon>Eukaryota</taxon>
        <taxon>Metazoa</taxon>
        <taxon>Ecdysozoa</taxon>
        <taxon>Nematoda</taxon>
        <taxon>Chromadorea</taxon>
        <taxon>Rhabditida</taxon>
        <taxon>Tylenchina</taxon>
        <taxon>Tylenchomorpha</taxon>
        <taxon>Tylenchoidea</taxon>
        <taxon>Meloidogynidae</taxon>
        <taxon>Meloidogyninae</taxon>
        <taxon>Meloidogyne</taxon>
        <taxon>Meloidogyne incognita group</taxon>
    </lineage>
</organism>
<evidence type="ECO:0000313" key="2">
    <source>
        <dbReference type="Proteomes" id="UP000887561"/>
    </source>
</evidence>
<dbReference type="GO" id="GO:0005737">
    <property type="term" value="C:cytoplasm"/>
    <property type="evidence" value="ECO:0007669"/>
    <property type="project" value="TreeGrafter"/>
</dbReference>
<evidence type="ECO:0000313" key="3">
    <source>
        <dbReference type="WBParaSite" id="scaffold3250_cov209.g6284"/>
    </source>
</evidence>
<dbReference type="PANTHER" id="PTHR11215:SF1">
    <property type="entry name" value="MYG1 EXONUCLEASE"/>
    <property type="match status" value="1"/>
</dbReference>
<reference evidence="3" key="1">
    <citation type="submission" date="2022-11" db="UniProtKB">
        <authorList>
            <consortium name="WormBaseParasite"/>
        </authorList>
    </citation>
    <scope>IDENTIFICATION</scope>
</reference>
<dbReference type="InterPro" id="IPR003226">
    <property type="entry name" value="MYG1_exonuclease"/>
</dbReference>
<proteinExistence type="inferred from homology"/>
<dbReference type="Proteomes" id="UP000887561">
    <property type="component" value="Unplaced"/>
</dbReference>
<protein>
    <submittedName>
        <fullName evidence="3">Uncharacterized protein</fullName>
    </submittedName>
</protein>
<dbReference type="PANTHER" id="PTHR11215">
    <property type="entry name" value="METAL DEPENDENT HYDROLASE - RELATED"/>
    <property type="match status" value="1"/>
</dbReference>
<dbReference type="GO" id="GO:0005634">
    <property type="term" value="C:nucleus"/>
    <property type="evidence" value="ECO:0007669"/>
    <property type="project" value="TreeGrafter"/>
</dbReference>
<evidence type="ECO:0000256" key="1">
    <source>
        <dbReference type="ARBA" id="ARBA00010105"/>
    </source>
</evidence>
<name>A0A915M6G4_MELJA</name>
<accession>A0A915M6G4</accession>
<dbReference type="Pfam" id="PF03690">
    <property type="entry name" value="MYG1_exonuc"/>
    <property type="match status" value="1"/>
</dbReference>
<keyword evidence="2" id="KW-1185">Reference proteome</keyword>
<comment type="similarity">
    <text evidence="1">Belongs to the MYG1 family.</text>
</comment>
<dbReference type="AlphaFoldDB" id="A0A915M6G4"/>